<keyword evidence="8" id="KW-0464">Manganese</keyword>
<proteinExistence type="inferred from homology"/>
<dbReference type="GO" id="GO:0030145">
    <property type="term" value="F:manganese ion binding"/>
    <property type="evidence" value="ECO:0007669"/>
    <property type="project" value="UniProtKB-UniRule"/>
</dbReference>
<evidence type="ECO:0000256" key="7">
    <source>
        <dbReference type="ARBA" id="ARBA00022842"/>
    </source>
</evidence>
<gene>
    <name evidence="8" type="primary">ydiU</name>
    <name evidence="8" type="synonym">selO</name>
    <name evidence="9" type="ORF">BMF97_16785</name>
</gene>
<feature type="binding site" evidence="8">
    <location>
        <position position="119"/>
    </location>
    <ligand>
        <name>ATP</name>
        <dbReference type="ChEBI" id="CHEBI:30616"/>
    </ligand>
</feature>
<feature type="binding site" evidence="8">
    <location>
        <position position="132"/>
    </location>
    <ligand>
        <name>ATP</name>
        <dbReference type="ChEBI" id="CHEBI:30616"/>
    </ligand>
</feature>
<feature type="active site" description="Proton acceptor" evidence="8">
    <location>
        <position position="267"/>
    </location>
</feature>
<feature type="binding site" evidence="8">
    <location>
        <position position="277"/>
    </location>
    <ligand>
        <name>ATP</name>
        <dbReference type="ChEBI" id="CHEBI:30616"/>
    </ligand>
</feature>
<comment type="caution">
    <text evidence="9">The sequence shown here is derived from an EMBL/GenBank/DDBJ whole genome shotgun (WGS) entry which is preliminary data.</text>
</comment>
<comment type="catalytic activity">
    <reaction evidence="8">
        <text>L-seryl-[protein] + ATP = 3-O-(5'-adenylyl)-L-seryl-[protein] + diphosphate</text>
        <dbReference type="Rhea" id="RHEA:58120"/>
        <dbReference type="Rhea" id="RHEA-COMP:9863"/>
        <dbReference type="Rhea" id="RHEA-COMP:15073"/>
        <dbReference type="ChEBI" id="CHEBI:29999"/>
        <dbReference type="ChEBI" id="CHEBI:30616"/>
        <dbReference type="ChEBI" id="CHEBI:33019"/>
        <dbReference type="ChEBI" id="CHEBI:142516"/>
        <dbReference type="EC" id="2.7.7.108"/>
    </reaction>
</comment>
<evidence type="ECO:0000256" key="8">
    <source>
        <dbReference type="HAMAP-Rule" id="MF_00692"/>
    </source>
</evidence>
<comment type="catalytic activity">
    <reaction evidence="8">
        <text>L-threonyl-[protein] + ATP = 3-O-(5'-adenylyl)-L-threonyl-[protein] + diphosphate</text>
        <dbReference type="Rhea" id="RHEA:54292"/>
        <dbReference type="Rhea" id="RHEA-COMP:11060"/>
        <dbReference type="Rhea" id="RHEA-COMP:13847"/>
        <dbReference type="ChEBI" id="CHEBI:30013"/>
        <dbReference type="ChEBI" id="CHEBI:30616"/>
        <dbReference type="ChEBI" id="CHEBI:33019"/>
        <dbReference type="ChEBI" id="CHEBI:138113"/>
        <dbReference type="EC" id="2.7.7.108"/>
    </reaction>
</comment>
<dbReference type="eggNOG" id="COG0397">
    <property type="taxonomic scope" value="Bacteria"/>
</dbReference>
<dbReference type="EMBL" id="MPOG01000019">
    <property type="protein sequence ID" value="OOH93132.1"/>
    <property type="molecule type" value="Genomic_DNA"/>
</dbReference>
<evidence type="ECO:0000256" key="2">
    <source>
        <dbReference type="ARBA" id="ARBA00022679"/>
    </source>
</evidence>
<dbReference type="OrthoDB" id="9773505at2"/>
<reference evidence="9 10" key="1">
    <citation type="submission" date="2016-11" db="EMBL/GenBank/DDBJ databases">
        <title>Genome sequence and comparative genomic analysis of clinical strain Elizabethkingia meningoseptica 61421 PRCM.</title>
        <authorList>
            <person name="Wang M."/>
            <person name="Hu S."/>
            <person name="Cao L."/>
            <person name="Jiang T."/>
            <person name="Zhou Y."/>
            <person name="Ming D."/>
        </authorList>
    </citation>
    <scope>NUCLEOTIDE SEQUENCE [LARGE SCALE GENOMIC DNA]</scope>
    <source>
        <strain evidence="9 10">61421 PRCM</strain>
    </source>
</reference>
<dbReference type="GO" id="GO:0005524">
    <property type="term" value="F:ATP binding"/>
    <property type="evidence" value="ECO:0007669"/>
    <property type="project" value="UniProtKB-UniRule"/>
</dbReference>
<keyword evidence="2 8" id="KW-0808">Transferase</keyword>
<name>A0A1T3F1J7_ELIME</name>
<dbReference type="Proteomes" id="UP000188947">
    <property type="component" value="Unassembled WGS sequence"/>
</dbReference>
<keyword evidence="3 8" id="KW-0548">Nucleotidyltransferase</keyword>
<dbReference type="InterPro" id="IPR003846">
    <property type="entry name" value="SelO"/>
</dbReference>
<dbReference type="PANTHER" id="PTHR32057">
    <property type="entry name" value="PROTEIN ADENYLYLTRANSFERASE SELO, MITOCHONDRIAL"/>
    <property type="match status" value="1"/>
</dbReference>
<feature type="binding site" evidence="8">
    <location>
        <position position="99"/>
    </location>
    <ligand>
        <name>ATP</name>
        <dbReference type="ChEBI" id="CHEBI:30616"/>
    </ligand>
</feature>
<evidence type="ECO:0000313" key="10">
    <source>
        <dbReference type="Proteomes" id="UP000188947"/>
    </source>
</evidence>
<accession>A0A1T3F1J7</accession>
<organism evidence="9 10">
    <name type="scientific">Elizabethkingia meningoseptica</name>
    <name type="common">Chryseobacterium meningosepticum</name>
    <dbReference type="NCBI Taxonomy" id="238"/>
    <lineage>
        <taxon>Bacteria</taxon>
        <taxon>Pseudomonadati</taxon>
        <taxon>Bacteroidota</taxon>
        <taxon>Flavobacteriia</taxon>
        <taxon>Flavobacteriales</taxon>
        <taxon>Weeksellaceae</taxon>
        <taxon>Elizabethkingia</taxon>
    </lineage>
</organism>
<comment type="catalytic activity">
    <reaction evidence="8">
        <text>L-tyrosyl-[protein] + UTP = O-(5'-uridylyl)-L-tyrosyl-[protein] + diphosphate</text>
        <dbReference type="Rhea" id="RHEA:83887"/>
        <dbReference type="Rhea" id="RHEA-COMP:10136"/>
        <dbReference type="Rhea" id="RHEA-COMP:20238"/>
        <dbReference type="ChEBI" id="CHEBI:33019"/>
        <dbReference type="ChEBI" id="CHEBI:46398"/>
        <dbReference type="ChEBI" id="CHEBI:46858"/>
        <dbReference type="ChEBI" id="CHEBI:90602"/>
    </reaction>
</comment>
<dbReference type="GO" id="GO:0070733">
    <property type="term" value="F:AMPylase activity"/>
    <property type="evidence" value="ECO:0007669"/>
    <property type="project" value="UniProtKB-EC"/>
</dbReference>
<evidence type="ECO:0000256" key="5">
    <source>
        <dbReference type="ARBA" id="ARBA00022741"/>
    </source>
</evidence>
<feature type="binding site" evidence="8">
    <location>
        <position position="131"/>
    </location>
    <ligand>
        <name>ATP</name>
        <dbReference type="ChEBI" id="CHEBI:30616"/>
    </ligand>
</feature>
<comment type="cofactor">
    <cofactor evidence="8">
        <name>Mg(2+)</name>
        <dbReference type="ChEBI" id="CHEBI:18420"/>
    </cofactor>
    <cofactor evidence="8">
        <name>Mn(2+)</name>
        <dbReference type="ChEBI" id="CHEBI:29035"/>
    </cofactor>
</comment>
<protein>
    <recommendedName>
        <fullName evidence="8">Protein nucleotidyltransferase YdiU</fullName>
        <ecNumber evidence="8">2.7.7.-</ecNumber>
    </recommendedName>
    <alternativeName>
        <fullName evidence="8">Protein adenylyltransferase YdiU</fullName>
        <ecNumber evidence="8">2.7.7.108</ecNumber>
    </alternativeName>
    <alternativeName>
        <fullName evidence="8">Protein uridylyltransferase YdiU</fullName>
        <ecNumber evidence="8">2.7.7.-</ecNumber>
    </alternativeName>
</protein>
<evidence type="ECO:0000256" key="3">
    <source>
        <dbReference type="ARBA" id="ARBA00022695"/>
    </source>
</evidence>
<dbReference type="AlphaFoldDB" id="A0A1T3F1J7"/>
<feature type="binding site" evidence="8">
    <location>
        <position position="96"/>
    </location>
    <ligand>
        <name>ATP</name>
        <dbReference type="ChEBI" id="CHEBI:30616"/>
    </ligand>
</feature>
<feature type="binding site" evidence="8">
    <location>
        <position position="189"/>
    </location>
    <ligand>
        <name>ATP</name>
        <dbReference type="ChEBI" id="CHEBI:30616"/>
    </ligand>
</feature>
<comment type="catalytic activity">
    <reaction evidence="8">
        <text>L-seryl-[protein] + UTP = O-(5'-uridylyl)-L-seryl-[protein] + diphosphate</text>
        <dbReference type="Rhea" id="RHEA:64604"/>
        <dbReference type="Rhea" id="RHEA-COMP:9863"/>
        <dbReference type="Rhea" id="RHEA-COMP:16635"/>
        <dbReference type="ChEBI" id="CHEBI:29999"/>
        <dbReference type="ChEBI" id="CHEBI:33019"/>
        <dbReference type="ChEBI" id="CHEBI:46398"/>
        <dbReference type="ChEBI" id="CHEBI:156051"/>
    </reaction>
</comment>
<dbReference type="EC" id="2.7.7.-" evidence="8"/>
<dbReference type="STRING" id="238.BBD35_05850"/>
<feature type="binding site" evidence="8">
    <location>
        <position position="268"/>
    </location>
    <ligand>
        <name>Mg(2+)</name>
        <dbReference type="ChEBI" id="CHEBI:18420"/>
    </ligand>
</feature>
<comment type="catalytic activity">
    <reaction evidence="8">
        <text>L-tyrosyl-[protein] + ATP = O-(5'-adenylyl)-L-tyrosyl-[protein] + diphosphate</text>
        <dbReference type="Rhea" id="RHEA:54288"/>
        <dbReference type="Rhea" id="RHEA-COMP:10136"/>
        <dbReference type="Rhea" id="RHEA-COMP:13846"/>
        <dbReference type="ChEBI" id="CHEBI:30616"/>
        <dbReference type="ChEBI" id="CHEBI:33019"/>
        <dbReference type="ChEBI" id="CHEBI:46858"/>
        <dbReference type="ChEBI" id="CHEBI:83624"/>
        <dbReference type="EC" id="2.7.7.108"/>
    </reaction>
</comment>
<keyword evidence="5 8" id="KW-0547">Nucleotide-binding</keyword>
<keyword evidence="10" id="KW-1185">Reference proteome</keyword>
<comment type="catalytic activity">
    <reaction evidence="8">
        <text>L-histidyl-[protein] + UTP = N(tele)-(5'-uridylyl)-L-histidyl-[protein] + diphosphate</text>
        <dbReference type="Rhea" id="RHEA:83891"/>
        <dbReference type="Rhea" id="RHEA-COMP:9745"/>
        <dbReference type="Rhea" id="RHEA-COMP:20239"/>
        <dbReference type="ChEBI" id="CHEBI:29979"/>
        <dbReference type="ChEBI" id="CHEBI:33019"/>
        <dbReference type="ChEBI" id="CHEBI:46398"/>
        <dbReference type="ChEBI" id="CHEBI:233474"/>
    </reaction>
</comment>
<dbReference type="RefSeq" id="WP_070905136.1">
    <property type="nucleotide sequence ID" value="NZ_CP016378.1"/>
</dbReference>
<evidence type="ECO:0000256" key="4">
    <source>
        <dbReference type="ARBA" id="ARBA00022723"/>
    </source>
</evidence>
<comment type="similarity">
    <text evidence="1 8">Belongs to the SELO family.</text>
</comment>
<dbReference type="NCBIfam" id="NF000658">
    <property type="entry name" value="PRK00029.1"/>
    <property type="match status" value="1"/>
</dbReference>
<feature type="binding site" evidence="8">
    <location>
        <position position="98"/>
    </location>
    <ligand>
        <name>ATP</name>
        <dbReference type="ChEBI" id="CHEBI:30616"/>
    </ligand>
</feature>
<evidence type="ECO:0000313" key="9">
    <source>
        <dbReference type="EMBL" id="OOH93132.1"/>
    </source>
</evidence>
<sequence length="512" mass="58735">MNNLPEIKQAFKAYFPGDHTYNNYPRQTPGVLYALVEPMEFPDPELILFNEELGKELGITRDQLGLFSGQQLPEGVQTYATAYAGHQFGNWAGQLGDGRAINIGAVTDESGKEIELQYKGAGSTPYSRNADGRAVFRSSLREYLMSEAMYYLGIPTTRALSLVKTGEQVVRDMFYNGHPEAENGAVIIRTAESFIRFGHFELLAARQEQDILKKLMDWVIDKHFPHIDESTDEEKYLVWFKEVCERTADMIVGWFRVGFVHGVMNTDNMSVLGLTIDYGPYSMLDEYSLNFTPNTTDLPGRRYAFGKQANIAHWNLFQLANAIFPIINNQEGLENILDNFSKYFWGKYDVMMAHKLGLDAVKESDQQLLLEWQKLMDELKLDYTLFFSLLEKVDDQTDVVVHFEPCFYYKPTGNQILQLKDFTTHYIVRIKENTISDAQRLQQMKAANPKFILRNYLLYQCIQETDEGDFTLLNKILEALKQPYQELFPEFSVKRPDWAGDQPGCSTLSCSS</sequence>
<evidence type="ECO:0000256" key="1">
    <source>
        <dbReference type="ARBA" id="ARBA00009747"/>
    </source>
</evidence>
<dbReference type="PANTHER" id="PTHR32057:SF14">
    <property type="entry name" value="PROTEIN ADENYLYLTRANSFERASE SELO, MITOCHONDRIAL"/>
    <property type="match status" value="1"/>
</dbReference>
<feature type="binding site" evidence="8">
    <location>
        <position position="277"/>
    </location>
    <ligand>
        <name>Mg(2+)</name>
        <dbReference type="ChEBI" id="CHEBI:18420"/>
    </ligand>
</feature>
<comment type="function">
    <text evidence="8">Nucleotidyltransferase involved in the post-translational modification of proteins. It can catalyze the addition of adenosine monophosphate (AMP) or uridine monophosphate (UMP) to a protein, resulting in modifications known as AMPylation and UMPylation.</text>
</comment>
<dbReference type="EC" id="2.7.7.108" evidence="8"/>
<keyword evidence="4 8" id="KW-0479">Metal-binding</keyword>
<evidence type="ECO:0000256" key="6">
    <source>
        <dbReference type="ARBA" id="ARBA00022840"/>
    </source>
</evidence>
<dbReference type="GO" id="GO:0000287">
    <property type="term" value="F:magnesium ion binding"/>
    <property type="evidence" value="ECO:0007669"/>
    <property type="project" value="UniProtKB-UniRule"/>
</dbReference>
<keyword evidence="6 8" id="KW-0067">ATP-binding</keyword>
<dbReference type="HAMAP" id="MF_00692">
    <property type="entry name" value="SelO"/>
    <property type="match status" value="1"/>
</dbReference>
<keyword evidence="7 8" id="KW-0460">Magnesium</keyword>
<feature type="binding site" evidence="8">
    <location>
        <position position="196"/>
    </location>
    <ligand>
        <name>ATP</name>
        <dbReference type="ChEBI" id="CHEBI:30616"/>
    </ligand>
</feature>
<dbReference type="Pfam" id="PF02696">
    <property type="entry name" value="SelO"/>
    <property type="match status" value="1"/>
</dbReference>